<protein>
    <submittedName>
        <fullName evidence="1">Acetyltransferase, GNAT family</fullName>
    </submittedName>
</protein>
<reference evidence="1" key="2">
    <citation type="journal article" date="2014" name="ISME J.">
        <title>Microbial stratification in low pH oxic and suboxic macroscopic growths along an acid mine drainage.</title>
        <authorList>
            <person name="Mendez-Garcia C."/>
            <person name="Mesa V."/>
            <person name="Sprenger R.R."/>
            <person name="Richter M."/>
            <person name="Diez M.S."/>
            <person name="Solano J."/>
            <person name="Bargiela R."/>
            <person name="Golyshina O.V."/>
            <person name="Manteca A."/>
            <person name="Ramos J.L."/>
            <person name="Gallego J.R."/>
            <person name="Llorente I."/>
            <person name="Martins Dos Santos V.A."/>
            <person name="Jensen O.N."/>
            <person name="Pelaez A.I."/>
            <person name="Sanchez J."/>
            <person name="Ferrer M."/>
        </authorList>
    </citation>
    <scope>NUCLEOTIDE SEQUENCE</scope>
</reference>
<gene>
    <name evidence="1" type="ORF">B1B_18396</name>
</gene>
<dbReference type="InterPro" id="IPR021770">
    <property type="entry name" value="DUF3335"/>
</dbReference>
<reference evidence="1" key="1">
    <citation type="submission" date="2013-08" db="EMBL/GenBank/DDBJ databases">
        <authorList>
            <person name="Mendez C."/>
            <person name="Richter M."/>
            <person name="Ferrer M."/>
            <person name="Sanchez J."/>
        </authorList>
    </citation>
    <scope>NUCLEOTIDE SEQUENCE</scope>
</reference>
<accession>T0ZKU7</accession>
<name>T0ZKU7_9ZZZZ</name>
<dbReference type="GO" id="GO:0016740">
    <property type="term" value="F:transferase activity"/>
    <property type="evidence" value="ECO:0007669"/>
    <property type="project" value="UniProtKB-KW"/>
</dbReference>
<dbReference type="EMBL" id="AUZY01012308">
    <property type="protein sequence ID" value="EQD30450.1"/>
    <property type="molecule type" value="Genomic_DNA"/>
</dbReference>
<feature type="non-terminal residue" evidence="1">
    <location>
        <position position="1"/>
    </location>
</feature>
<organism evidence="1">
    <name type="scientific">mine drainage metagenome</name>
    <dbReference type="NCBI Taxonomy" id="410659"/>
    <lineage>
        <taxon>unclassified sequences</taxon>
        <taxon>metagenomes</taxon>
        <taxon>ecological metagenomes</taxon>
    </lineage>
</organism>
<evidence type="ECO:0000313" key="1">
    <source>
        <dbReference type="EMBL" id="EQD30450.1"/>
    </source>
</evidence>
<dbReference type="Pfam" id="PF11814">
    <property type="entry name" value="DUF3335"/>
    <property type="match status" value="1"/>
</dbReference>
<comment type="caution">
    <text evidence="1">The sequence shown here is derived from an EMBL/GenBank/DDBJ whole genome shotgun (WGS) entry which is preliminary data.</text>
</comment>
<proteinExistence type="predicted"/>
<keyword evidence="1" id="KW-0808">Transferase</keyword>
<sequence length="192" mass="21295">RYQPGLRASPELEVDIWREANLVEAYATSRQGLALAAYRRGFRVRTAGNAQTVELLENLGLELTPQAQRVARRLHQDLQERCRRARIPETGSRVSCRDLTRWLRRGWTPLVLVNATLVGDVDQPHWVVVVGCTGRLVVIHDPLARTGGSRFARARFEKGLGYRGISCAVVVEGLRDAPSSPAWPGPGPPSMP</sequence>
<dbReference type="AlphaFoldDB" id="T0ZKU7"/>